<evidence type="ECO:0000256" key="6">
    <source>
        <dbReference type="SAM" id="MobiDB-lite"/>
    </source>
</evidence>
<proteinExistence type="predicted"/>
<sequence length="334" mass="35751">MTLAFVSATAPDLLRLVALPVFAWVAIRDIETRRVSSGVWIPLALLGGVLLLWEAQLARAAGGQVWIDEFLVPAAISFGVVVPIAYTFWWFGGFGGADAKALLVLALLFPTFPQYAVGSVTLPVTTTPIGSFSFTILTNAVLVAILIPIALAVRNAVSGRLTPVMFIGWPVRWDDVPDHHGQLLETTAGVSRSGLDLDALRMYLRWRGLTLEEIQEDPATFRDPVTLPNDPNPPSDGAVDAEVRTNGSLEVDPEAGLAADSDHDDPWGARIFLTDIDGSAYGTTPAELREGLEVLADADTETVWVSPGTPFLAPIFVGLVIAVLYGDLLIGTLL</sequence>
<keyword evidence="3 7" id="KW-0812">Transmembrane</keyword>
<dbReference type="GO" id="GO:0005886">
    <property type="term" value="C:plasma membrane"/>
    <property type="evidence" value="ECO:0007669"/>
    <property type="project" value="UniProtKB-SubCell"/>
</dbReference>
<dbReference type="InterPro" id="IPR000045">
    <property type="entry name" value="Prepilin_IV_endopep_pep"/>
</dbReference>
<dbReference type="InterPro" id="IPR009655">
    <property type="entry name" value="Preflagellin_peptidase_C"/>
</dbReference>
<evidence type="ECO:0000313" key="11">
    <source>
        <dbReference type="Proteomes" id="UP000182829"/>
    </source>
</evidence>
<feature type="transmembrane region" description="Helical" evidence="7">
    <location>
        <begin position="70"/>
        <end position="89"/>
    </location>
</feature>
<dbReference type="OrthoDB" id="19094at2157"/>
<dbReference type="InterPro" id="IPR052218">
    <property type="entry name" value="Preflagellin_Peptidase"/>
</dbReference>
<dbReference type="PANTHER" id="PTHR36506">
    <property type="entry name" value="PREFLAGELLIN PEPTIDASE"/>
    <property type="match status" value="1"/>
</dbReference>
<dbReference type="AlphaFoldDB" id="A0A1I3K6Q4"/>
<dbReference type="Pfam" id="PF01478">
    <property type="entry name" value="Peptidase_A24"/>
    <property type="match status" value="1"/>
</dbReference>
<dbReference type="RefSeq" id="WP_005578331.1">
    <property type="nucleotide sequence ID" value="NZ_FORO01000003.1"/>
</dbReference>
<evidence type="ECO:0000256" key="1">
    <source>
        <dbReference type="ARBA" id="ARBA00004651"/>
    </source>
</evidence>
<keyword evidence="2" id="KW-1003">Cell membrane</keyword>
<feature type="domain" description="Prepilin type IV endopeptidase peptidase" evidence="8">
    <location>
        <begin position="17"/>
        <end position="138"/>
    </location>
</feature>
<organism evidence="10 11">
    <name type="scientific">Natronobacterium gregoryi</name>
    <dbReference type="NCBI Taxonomy" id="44930"/>
    <lineage>
        <taxon>Archaea</taxon>
        <taxon>Methanobacteriati</taxon>
        <taxon>Methanobacteriota</taxon>
        <taxon>Stenosarchaea group</taxon>
        <taxon>Halobacteria</taxon>
        <taxon>Halobacteriales</taxon>
        <taxon>Natrialbaceae</taxon>
        <taxon>Natronobacterium</taxon>
    </lineage>
</organism>
<accession>A0A1I3K6Q4</accession>
<evidence type="ECO:0000313" key="10">
    <source>
        <dbReference type="EMBL" id="SFI67980.1"/>
    </source>
</evidence>
<evidence type="ECO:0000259" key="9">
    <source>
        <dbReference type="Pfam" id="PF06847"/>
    </source>
</evidence>
<dbReference type="Pfam" id="PF06847">
    <property type="entry name" value="Arc_PepC_II"/>
    <property type="match status" value="1"/>
</dbReference>
<evidence type="ECO:0000259" key="8">
    <source>
        <dbReference type="Pfam" id="PF01478"/>
    </source>
</evidence>
<dbReference type="EMBL" id="FORO01000003">
    <property type="protein sequence ID" value="SFI67980.1"/>
    <property type="molecule type" value="Genomic_DNA"/>
</dbReference>
<evidence type="ECO:0000256" key="2">
    <source>
        <dbReference type="ARBA" id="ARBA00022475"/>
    </source>
</evidence>
<keyword evidence="10" id="KW-0282">Flagellum</keyword>
<name>A0A1I3K6Q4_9EURY</name>
<dbReference type="GeneID" id="14208907"/>
<feature type="transmembrane region" description="Helical" evidence="7">
    <location>
        <begin position="311"/>
        <end position="333"/>
    </location>
</feature>
<dbReference type="Gene3D" id="1.20.120.1220">
    <property type="match status" value="1"/>
</dbReference>
<dbReference type="GO" id="GO:0004190">
    <property type="term" value="F:aspartic-type endopeptidase activity"/>
    <property type="evidence" value="ECO:0007669"/>
    <property type="project" value="InterPro"/>
</dbReference>
<protein>
    <submittedName>
        <fullName evidence="10">Preflagellin peptidase FlaK</fullName>
    </submittedName>
</protein>
<dbReference type="Proteomes" id="UP000182829">
    <property type="component" value="Unassembled WGS sequence"/>
</dbReference>
<reference evidence="10 11" key="1">
    <citation type="submission" date="2016-10" db="EMBL/GenBank/DDBJ databases">
        <authorList>
            <person name="de Groot N.N."/>
        </authorList>
    </citation>
    <scope>NUCLEOTIDE SEQUENCE [LARGE SCALE GENOMIC DNA]</scope>
    <source>
        <strain evidence="10 11">SP2</strain>
    </source>
</reference>
<evidence type="ECO:0000256" key="3">
    <source>
        <dbReference type="ARBA" id="ARBA00022692"/>
    </source>
</evidence>
<evidence type="ECO:0000256" key="7">
    <source>
        <dbReference type="SAM" id="Phobius"/>
    </source>
</evidence>
<dbReference type="OMA" id="RMYLRWR"/>
<feature type="transmembrane region" description="Helical" evidence="7">
    <location>
        <begin position="39"/>
        <end position="58"/>
    </location>
</feature>
<feature type="transmembrane region" description="Helical" evidence="7">
    <location>
        <begin position="129"/>
        <end position="153"/>
    </location>
</feature>
<dbReference type="PANTHER" id="PTHR36506:SF1">
    <property type="entry name" value="PREFLAGELLIN PEPTIDASE"/>
    <property type="match status" value="1"/>
</dbReference>
<keyword evidence="10" id="KW-0966">Cell projection</keyword>
<feature type="domain" description="Preflagellin peptidase C-terminal" evidence="9">
    <location>
        <begin position="286"/>
        <end position="328"/>
    </location>
</feature>
<comment type="subcellular location">
    <subcellularLocation>
        <location evidence="1">Cell membrane</location>
        <topology evidence="1">Multi-pass membrane protein</topology>
    </subcellularLocation>
</comment>
<keyword evidence="10" id="KW-0969">Cilium</keyword>
<evidence type="ECO:0000256" key="4">
    <source>
        <dbReference type="ARBA" id="ARBA00022989"/>
    </source>
</evidence>
<feature type="region of interest" description="Disordered" evidence="6">
    <location>
        <begin position="220"/>
        <end position="241"/>
    </location>
</feature>
<feature type="transmembrane region" description="Helical" evidence="7">
    <location>
        <begin position="101"/>
        <end position="117"/>
    </location>
</feature>
<gene>
    <name evidence="10" type="ORF">SAMN05443661_103109</name>
</gene>
<keyword evidence="4 7" id="KW-1133">Transmembrane helix</keyword>
<evidence type="ECO:0000256" key="5">
    <source>
        <dbReference type="ARBA" id="ARBA00023136"/>
    </source>
</evidence>
<keyword evidence="5 7" id="KW-0472">Membrane</keyword>